<sequence length="91" mass="10022">MASRGQGAAGGRGNWERDDRGKRPMVDPDPIRESVEETFEEGELAPIIMGQPTSPSTRGQGGLESREPTKWLTEGDAPTKYLFSVWKSCLQ</sequence>
<evidence type="ECO:0000256" key="1">
    <source>
        <dbReference type="SAM" id="MobiDB-lite"/>
    </source>
</evidence>
<feature type="region of interest" description="Disordered" evidence="1">
    <location>
        <begin position="1"/>
        <end position="71"/>
    </location>
</feature>
<evidence type="ECO:0000313" key="3">
    <source>
        <dbReference type="Proteomes" id="UP001633002"/>
    </source>
</evidence>
<name>A0ABD3GE58_9MARC</name>
<evidence type="ECO:0000313" key="2">
    <source>
        <dbReference type="EMBL" id="KAL3676385.1"/>
    </source>
</evidence>
<keyword evidence="3" id="KW-1185">Reference proteome</keyword>
<comment type="caution">
    <text evidence="2">The sequence shown here is derived from an EMBL/GenBank/DDBJ whole genome shotgun (WGS) entry which is preliminary data.</text>
</comment>
<feature type="compositionally biased region" description="Basic and acidic residues" evidence="1">
    <location>
        <begin position="14"/>
        <end position="35"/>
    </location>
</feature>
<accession>A0ABD3GE58</accession>
<proteinExistence type="predicted"/>
<dbReference type="Proteomes" id="UP001633002">
    <property type="component" value="Unassembled WGS sequence"/>
</dbReference>
<protein>
    <submittedName>
        <fullName evidence="2">Uncharacterized protein</fullName>
    </submittedName>
</protein>
<dbReference type="AlphaFoldDB" id="A0ABD3GE58"/>
<reference evidence="2 3" key="1">
    <citation type="submission" date="2024-09" db="EMBL/GenBank/DDBJ databases">
        <title>Chromosome-scale assembly of Riccia sorocarpa.</title>
        <authorList>
            <person name="Paukszto L."/>
        </authorList>
    </citation>
    <scope>NUCLEOTIDE SEQUENCE [LARGE SCALE GENOMIC DNA]</scope>
    <source>
        <strain evidence="2">LP-2024</strain>
        <tissue evidence="2">Aerial parts of the thallus</tissue>
    </source>
</reference>
<dbReference type="EMBL" id="JBJQOH010000008">
    <property type="protein sequence ID" value="KAL3676385.1"/>
    <property type="molecule type" value="Genomic_DNA"/>
</dbReference>
<gene>
    <name evidence="2" type="ORF">R1sor_026333</name>
</gene>
<organism evidence="2 3">
    <name type="scientific">Riccia sorocarpa</name>
    <dbReference type="NCBI Taxonomy" id="122646"/>
    <lineage>
        <taxon>Eukaryota</taxon>
        <taxon>Viridiplantae</taxon>
        <taxon>Streptophyta</taxon>
        <taxon>Embryophyta</taxon>
        <taxon>Marchantiophyta</taxon>
        <taxon>Marchantiopsida</taxon>
        <taxon>Marchantiidae</taxon>
        <taxon>Marchantiales</taxon>
        <taxon>Ricciaceae</taxon>
        <taxon>Riccia</taxon>
    </lineage>
</organism>